<evidence type="ECO:0000256" key="1">
    <source>
        <dbReference type="SAM" id="SignalP"/>
    </source>
</evidence>
<dbReference type="Pfam" id="PF01841">
    <property type="entry name" value="Transglut_core"/>
    <property type="match status" value="1"/>
</dbReference>
<organism evidence="3 4">
    <name type="scientific">Clostridium aestuarii</name>
    <dbReference type="NCBI Taxonomy" id="338193"/>
    <lineage>
        <taxon>Bacteria</taxon>
        <taxon>Bacillati</taxon>
        <taxon>Bacillota</taxon>
        <taxon>Clostridia</taxon>
        <taxon>Eubacteriales</taxon>
        <taxon>Clostridiaceae</taxon>
        <taxon>Clostridium</taxon>
    </lineage>
</organism>
<protein>
    <submittedName>
        <fullName evidence="3">Transglutaminase-like domain-containing protein</fullName>
    </submittedName>
</protein>
<dbReference type="RefSeq" id="WP_268039603.1">
    <property type="nucleotide sequence ID" value="NZ_JAPQER010000001.1"/>
</dbReference>
<gene>
    <name evidence="3" type="ORF">OW763_03140</name>
</gene>
<keyword evidence="1" id="KW-0732">Signal</keyword>
<dbReference type="SUPFAM" id="SSF54001">
    <property type="entry name" value="Cysteine proteinases"/>
    <property type="match status" value="1"/>
</dbReference>
<dbReference type="Proteomes" id="UP001078443">
    <property type="component" value="Unassembled WGS sequence"/>
</dbReference>
<dbReference type="InterPro" id="IPR002931">
    <property type="entry name" value="Transglutaminase-like"/>
</dbReference>
<evidence type="ECO:0000313" key="3">
    <source>
        <dbReference type="EMBL" id="MCY6483351.1"/>
    </source>
</evidence>
<accession>A0ABT4CWI1</accession>
<evidence type="ECO:0000259" key="2">
    <source>
        <dbReference type="SMART" id="SM00460"/>
    </source>
</evidence>
<feature type="domain" description="Transglutaminase-like" evidence="2">
    <location>
        <begin position="184"/>
        <end position="244"/>
    </location>
</feature>
<dbReference type="PANTHER" id="PTHR33490:SF3">
    <property type="entry name" value="CONSERVED INTEGRAL MEMBRANE PROTEIN"/>
    <property type="match status" value="1"/>
</dbReference>
<dbReference type="EMBL" id="JAPQER010000001">
    <property type="protein sequence ID" value="MCY6483351.1"/>
    <property type="molecule type" value="Genomic_DNA"/>
</dbReference>
<name>A0ABT4CWI1_9CLOT</name>
<proteinExistence type="predicted"/>
<sequence length="270" mass="31123">MLKKIIASLSIILSVTLVPCSRVFAQEISTNIFDNTSINKGLISVNYSPDTDIKAKLLIEKDNAKYFYDLKNDKNESFPLQLGSGEYNIKILKQKDGQKYTVAEKQSINADIDNKREVYLNAIQTINWNKEMEPIKKAKELTNKAVNDREKVEAVYDYIVKNIKYDYDKINKISNDYVPNINDTFKTSKGICYDYSSLLASMLRSVGVPTKLVKGYKNDIDTYHAWNEVYLKDSDTWVTIDTTYDAYLLSENKEYSMIKDASQYSKVKEY</sequence>
<dbReference type="InterPro" id="IPR038765">
    <property type="entry name" value="Papain-like_cys_pep_sf"/>
</dbReference>
<dbReference type="Gene3D" id="3.10.620.30">
    <property type="match status" value="1"/>
</dbReference>
<evidence type="ECO:0000313" key="4">
    <source>
        <dbReference type="Proteomes" id="UP001078443"/>
    </source>
</evidence>
<feature type="chain" id="PRO_5046704020" evidence="1">
    <location>
        <begin position="26"/>
        <end position="270"/>
    </location>
</feature>
<keyword evidence="4" id="KW-1185">Reference proteome</keyword>
<dbReference type="SMART" id="SM00460">
    <property type="entry name" value="TGc"/>
    <property type="match status" value="1"/>
</dbReference>
<comment type="caution">
    <text evidence="3">The sequence shown here is derived from an EMBL/GenBank/DDBJ whole genome shotgun (WGS) entry which is preliminary data.</text>
</comment>
<feature type="signal peptide" evidence="1">
    <location>
        <begin position="1"/>
        <end position="25"/>
    </location>
</feature>
<reference evidence="3" key="1">
    <citation type="submission" date="2022-12" db="EMBL/GenBank/DDBJ databases">
        <authorList>
            <person name="Wang J."/>
        </authorList>
    </citation>
    <scope>NUCLEOTIDE SEQUENCE</scope>
    <source>
        <strain evidence="3">HY-45-18</strain>
    </source>
</reference>
<dbReference type="PANTHER" id="PTHR33490">
    <property type="entry name" value="BLR5614 PROTEIN-RELATED"/>
    <property type="match status" value="1"/>
</dbReference>